<feature type="region of interest" description="Disordered" evidence="1">
    <location>
        <begin position="89"/>
        <end position="123"/>
    </location>
</feature>
<keyword evidence="2" id="KW-0472">Membrane</keyword>
<evidence type="ECO:0000313" key="4">
    <source>
        <dbReference type="Proteomes" id="UP000315700"/>
    </source>
</evidence>
<dbReference type="KEGG" id="ccos:Pan44_49990"/>
<protein>
    <submittedName>
        <fullName evidence="3">Uncharacterized protein</fullName>
    </submittedName>
</protein>
<keyword evidence="2" id="KW-0812">Transmembrane</keyword>
<evidence type="ECO:0000256" key="1">
    <source>
        <dbReference type="SAM" id="MobiDB-lite"/>
    </source>
</evidence>
<accession>A0A517SLE5</accession>
<dbReference type="AlphaFoldDB" id="A0A517SLE5"/>
<proteinExistence type="predicted"/>
<feature type="region of interest" description="Disordered" evidence="1">
    <location>
        <begin position="64"/>
        <end position="83"/>
    </location>
</feature>
<evidence type="ECO:0000313" key="3">
    <source>
        <dbReference type="EMBL" id="QDT56936.1"/>
    </source>
</evidence>
<name>A0A517SLE5_9PLAN</name>
<reference evidence="3 4" key="1">
    <citation type="submission" date="2019-02" db="EMBL/GenBank/DDBJ databases">
        <title>Deep-cultivation of Planctomycetes and their phenomic and genomic characterization uncovers novel biology.</title>
        <authorList>
            <person name="Wiegand S."/>
            <person name="Jogler M."/>
            <person name="Boedeker C."/>
            <person name="Pinto D."/>
            <person name="Vollmers J."/>
            <person name="Rivas-Marin E."/>
            <person name="Kohn T."/>
            <person name="Peeters S.H."/>
            <person name="Heuer A."/>
            <person name="Rast P."/>
            <person name="Oberbeckmann S."/>
            <person name="Bunk B."/>
            <person name="Jeske O."/>
            <person name="Meyerdierks A."/>
            <person name="Storesund J.E."/>
            <person name="Kallscheuer N."/>
            <person name="Luecker S."/>
            <person name="Lage O.M."/>
            <person name="Pohl T."/>
            <person name="Merkel B.J."/>
            <person name="Hornburger P."/>
            <person name="Mueller R.-W."/>
            <person name="Bruemmer F."/>
            <person name="Labrenz M."/>
            <person name="Spormann A.M."/>
            <person name="Op den Camp H."/>
            <person name="Overmann J."/>
            <person name="Amann R."/>
            <person name="Jetten M.S.M."/>
            <person name="Mascher T."/>
            <person name="Medema M.H."/>
            <person name="Devos D.P."/>
            <person name="Kaster A.-K."/>
            <person name="Ovreas L."/>
            <person name="Rohde M."/>
            <person name="Galperin M.Y."/>
            <person name="Jogler C."/>
        </authorList>
    </citation>
    <scope>NUCLEOTIDE SEQUENCE [LARGE SCALE GENOMIC DNA]</scope>
    <source>
        <strain evidence="3 4">Pan44</strain>
    </source>
</reference>
<gene>
    <name evidence="3" type="ORF">Pan44_49990</name>
</gene>
<feature type="compositionally biased region" description="Low complexity" evidence="1">
    <location>
        <begin position="104"/>
        <end position="123"/>
    </location>
</feature>
<keyword evidence="4" id="KW-1185">Reference proteome</keyword>
<dbReference type="Proteomes" id="UP000315700">
    <property type="component" value="Chromosome"/>
</dbReference>
<sequence>MSSSPQPVWKRIVTGAVVVIGMVLLVRLGAMAMGSFRSEEAMPMEQVRAILKKGAEVEREIWEKSWRESGAPPPPGGFDAAWKRARGTMPDGAEVKAIDAAHGQGSASSSGQSPSPASTGKAP</sequence>
<dbReference type="RefSeq" id="WP_145034343.1">
    <property type="nucleotide sequence ID" value="NZ_CP036271.1"/>
</dbReference>
<feature type="transmembrane region" description="Helical" evidence="2">
    <location>
        <begin position="12"/>
        <end position="34"/>
    </location>
</feature>
<dbReference type="EMBL" id="CP036271">
    <property type="protein sequence ID" value="QDT56936.1"/>
    <property type="molecule type" value="Genomic_DNA"/>
</dbReference>
<organism evidence="3 4">
    <name type="scientific">Caulifigura coniformis</name>
    <dbReference type="NCBI Taxonomy" id="2527983"/>
    <lineage>
        <taxon>Bacteria</taxon>
        <taxon>Pseudomonadati</taxon>
        <taxon>Planctomycetota</taxon>
        <taxon>Planctomycetia</taxon>
        <taxon>Planctomycetales</taxon>
        <taxon>Planctomycetaceae</taxon>
        <taxon>Caulifigura</taxon>
    </lineage>
</organism>
<keyword evidence="2" id="KW-1133">Transmembrane helix</keyword>
<evidence type="ECO:0000256" key="2">
    <source>
        <dbReference type="SAM" id="Phobius"/>
    </source>
</evidence>
<dbReference type="InParanoid" id="A0A517SLE5"/>